<organism evidence="2">
    <name type="scientific">Medicago truncatula</name>
    <name type="common">Barrel medic</name>
    <name type="synonym">Medicago tribuloides</name>
    <dbReference type="NCBI Taxonomy" id="3880"/>
    <lineage>
        <taxon>Eukaryota</taxon>
        <taxon>Viridiplantae</taxon>
        <taxon>Streptophyta</taxon>
        <taxon>Embryophyta</taxon>
        <taxon>Tracheophyta</taxon>
        <taxon>Spermatophyta</taxon>
        <taxon>Magnoliopsida</taxon>
        <taxon>eudicotyledons</taxon>
        <taxon>Gunneridae</taxon>
        <taxon>Pentapetalae</taxon>
        <taxon>rosids</taxon>
        <taxon>fabids</taxon>
        <taxon>Fabales</taxon>
        <taxon>Fabaceae</taxon>
        <taxon>Papilionoideae</taxon>
        <taxon>50 kb inversion clade</taxon>
        <taxon>NPAAA clade</taxon>
        <taxon>Hologalegina</taxon>
        <taxon>IRL clade</taxon>
        <taxon>Trifolieae</taxon>
        <taxon>Medicago</taxon>
    </lineage>
</organism>
<feature type="compositionally biased region" description="Polar residues" evidence="1">
    <location>
        <begin position="56"/>
        <end position="66"/>
    </location>
</feature>
<evidence type="ECO:0000313" key="2">
    <source>
        <dbReference type="EMBL" id="RHN49088.1"/>
    </source>
</evidence>
<reference evidence="2" key="1">
    <citation type="journal article" date="2018" name="Nat. Plants">
        <title>Whole-genome landscape of Medicago truncatula symbiotic genes.</title>
        <authorList>
            <person name="Pecrix Y."/>
            <person name="Gamas P."/>
            <person name="Carrere S."/>
        </authorList>
    </citation>
    <scope>NUCLEOTIDE SEQUENCE</scope>
    <source>
        <tissue evidence="2">Leaves</tissue>
    </source>
</reference>
<sequence>MECLRVLLKDYKNEIDDILVADKQLQKELIYDMQKYEAAKAKATVAEAIAAKPKSGANQSPDVSKNLTKEHGQTQVQNVDSDMLPSGSRIASAMADAAAASTARSVLKEINKGTATPQLSSLNIPKVKSFTGECMSRGDKRLDFLKSLQKTLF</sequence>
<dbReference type="EMBL" id="PSQE01000007">
    <property type="protein sequence ID" value="RHN49088.1"/>
    <property type="molecule type" value="Genomic_DNA"/>
</dbReference>
<dbReference type="AlphaFoldDB" id="A0A396H8N1"/>
<dbReference type="PANTHER" id="PTHR14222">
    <property type="entry name" value="CONDENSIN"/>
    <property type="match status" value="1"/>
</dbReference>
<gene>
    <name evidence="2" type="ORF">MtrunA17_Chr7g0270721</name>
</gene>
<evidence type="ECO:0000256" key="1">
    <source>
        <dbReference type="SAM" id="MobiDB-lite"/>
    </source>
</evidence>
<dbReference type="InterPro" id="IPR026971">
    <property type="entry name" value="CND1/NCAPD3"/>
</dbReference>
<dbReference type="Gramene" id="rna43878">
    <property type="protein sequence ID" value="RHN49088.1"/>
    <property type="gene ID" value="gene43878"/>
</dbReference>
<comment type="caution">
    <text evidence="2">The sequence shown here is derived from an EMBL/GenBank/DDBJ whole genome shotgun (WGS) entry which is preliminary data.</text>
</comment>
<proteinExistence type="predicted"/>
<feature type="region of interest" description="Disordered" evidence="1">
    <location>
        <begin position="51"/>
        <end position="85"/>
    </location>
</feature>
<dbReference type="GO" id="GO:0007076">
    <property type="term" value="P:mitotic chromosome condensation"/>
    <property type="evidence" value="ECO:0007669"/>
    <property type="project" value="InterPro"/>
</dbReference>
<dbReference type="Proteomes" id="UP000265566">
    <property type="component" value="Chromosome 7"/>
</dbReference>
<dbReference type="PANTHER" id="PTHR14222:SF1">
    <property type="entry name" value="CONDENSIN-2 COMPLEX SUBUNIT D3"/>
    <property type="match status" value="1"/>
</dbReference>
<name>A0A396H8N1_MEDTR</name>
<accession>A0A396H8N1</accession>
<protein>
    <submittedName>
        <fullName evidence="2">Putative condensin subunit 1/Condensin-2 complex subunit D3</fullName>
    </submittedName>
</protein>